<dbReference type="GO" id="GO:0000162">
    <property type="term" value="P:L-tryptophan biosynthetic process"/>
    <property type="evidence" value="ECO:0007669"/>
    <property type="project" value="UniProtKB-UniRule"/>
</dbReference>
<name>A0A7W9W5U3_ARMRO</name>
<comment type="pathway">
    <text evidence="2 9">Amino-acid biosynthesis; L-tryptophan biosynthesis; L-tryptophan from chorismate: step 3/5.</text>
</comment>
<dbReference type="HAMAP" id="MF_00135">
    <property type="entry name" value="PRAI"/>
    <property type="match status" value="1"/>
</dbReference>
<dbReference type="PANTHER" id="PTHR42894">
    <property type="entry name" value="N-(5'-PHOSPHORIBOSYL)ANTHRANILATE ISOMERASE"/>
    <property type="match status" value="1"/>
</dbReference>
<evidence type="ECO:0000256" key="6">
    <source>
        <dbReference type="ARBA" id="ARBA00022822"/>
    </source>
</evidence>
<comment type="similarity">
    <text evidence="9">Belongs to the TrpF family.</text>
</comment>
<keyword evidence="6 9" id="KW-0822">Tryptophan biosynthesis</keyword>
<keyword evidence="8 9" id="KW-0413">Isomerase</keyword>
<dbReference type="GO" id="GO:0004640">
    <property type="term" value="F:phosphoribosylanthranilate isomerase activity"/>
    <property type="evidence" value="ECO:0007669"/>
    <property type="project" value="UniProtKB-UniRule"/>
</dbReference>
<sequence length="286" mass="29906">MRTRLKVCCIASVDEARRAISYGADALGLVGPMPSGPGPIPLETIAQIAAATPPPIATFLLTSETQPEGIVAQWQQCHTTTIQLTDRVEQEHYAALRTALPGVKLVQVIHVTGPESLAEAQEFADVADALLLDSGNPALTVKVLGGTGRVHDWEVSAAICATVACPVFLAGGLRPDNIGEAVRTVQPFGVDLCSGVRTDGQLDSEKLAAFVQALVGGCEERARGELAVEVVVVEGDTAQAHGADVHELNEVKLGPEPDRRVAVGEGCKVLVATLTQTDKLSGLDMP</sequence>
<dbReference type="EMBL" id="JACHGW010000001">
    <property type="protein sequence ID" value="MBB6048932.1"/>
    <property type="molecule type" value="Genomic_DNA"/>
</dbReference>
<dbReference type="InterPro" id="IPR044643">
    <property type="entry name" value="TrpF_fam"/>
</dbReference>
<evidence type="ECO:0000256" key="5">
    <source>
        <dbReference type="ARBA" id="ARBA00022605"/>
    </source>
</evidence>
<evidence type="ECO:0000256" key="7">
    <source>
        <dbReference type="ARBA" id="ARBA00023141"/>
    </source>
</evidence>
<accession>A0A7W9W5U3</accession>
<dbReference type="Pfam" id="PF00697">
    <property type="entry name" value="PRAI"/>
    <property type="match status" value="1"/>
</dbReference>
<dbReference type="RefSeq" id="WP_184192552.1">
    <property type="nucleotide sequence ID" value="NZ_JACHGW010000001.1"/>
</dbReference>
<dbReference type="SUPFAM" id="SSF51366">
    <property type="entry name" value="Ribulose-phoshate binding barrel"/>
    <property type="match status" value="1"/>
</dbReference>
<feature type="domain" description="N-(5'phosphoribosyl) anthranilate isomerase (PRAI)" evidence="10">
    <location>
        <begin position="7"/>
        <end position="213"/>
    </location>
</feature>
<keyword evidence="12" id="KW-1185">Reference proteome</keyword>
<dbReference type="Proteomes" id="UP000520814">
    <property type="component" value="Unassembled WGS sequence"/>
</dbReference>
<evidence type="ECO:0000256" key="3">
    <source>
        <dbReference type="ARBA" id="ARBA00012572"/>
    </source>
</evidence>
<protein>
    <recommendedName>
        <fullName evidence="4 9">N-(5'-phosphoribosyl)anthranilate isomerase</fullName>
        <shortName evidence="9">PRAI</shortName>
        <ecNumber evidence="3 9">5.3.1.24</ecNumber>
    </recommendedName>
</protein>
<dbReference type="EC" id="5.3.1.24" evidence="3 9"/>
<gene>
    <name evidence="9" type="primary">trpF</name>
    <name evidence="11" type="ORF">HNQ39_000694</name>
</gene>
<evidence type="ECO:0000313" key="12">
    <source>
        <dbReference type="Proteomes" id="UP000520814"/>
    </source>
</evidence>
<dbReference type="PANTHER" id="PTHR42894:SF1">
    <property type="entry name" value="N-(5'-PHOSPHORIBOSYL)ANTHRANILATE ISOMERASE"/>
    <property type="match status" value="1"/>
</dbReference>
<keyword evidence="5 9" id="KW-0028">Amino-acid biosynthesis</keyword>
<comment type="caution">
    <text evidence="11">The sequence shown here is derived from an EMBL/GenBank/DDBJ whole genome shotgun (WGS) entry which is preliminary data.</text>
</comment>
<dbReference type="AlphaFoldDB" id="A0A7W9W5U3"/>
<comment type="catalytic activity">
    <reaction evidence="1 9">
        <text>N-(5-phospho-beta-D-ribosyl)anthranilate = 1-(2-carboxyphenylamino)-1-deoxy-D-ribulose 5-phosphate</text>
        <dbReference type="Rhea" id="RHEA:21540"/>
        <dbReference type="ChEBI" id="CHEBI:18277"/>
        <dbReference type="ChEBI" id="CHEBI:58613"/>
        <dbReference type="EC" id="5.3.1.24"/>
    </reaction>
</comment>
<dbReference type="InterPro" id="IPR001240">
    <property type="entry name" value="PRAI_dom"/>
</dbReference>
<keyword evidence="7 9" id="KW-0057">Aromatic amino acid biosynthesis</keyword>
<evidence type="ECO:0000256" key="2">
    <source>
        <dbReference type="ARBA" id="ARBA00004664"/>
    </source>
</evidence>
<dbReference type="UniPathway" id="UPA00035">
    <property type="reaction ID" value="UER00042"/>
</dbReference>
<evidence type="ECO:0000256" key="8">
    <source>
        <dbReference type="ARBA" id="ARBA00023235"/>
    </source>
</evidence>
<organism evidence="11 12">
    <name type="scientific">Armatimonas rosea</name>
    <dbReference type="NCBI Taxonomy" id="685828"/>
    <lineage>
        <taxon>Bacteria</taxon>
        <taxon>Bacillati</taxon>
        <taxon>Armatimonadota</taxon>
        <taxon>Armatimonadia</taxon>
        <taxon>Armatimonadales</taxon>
        <taxon>Armatimonadaceae</taxon>
        <taxon>Armatimonas</taxon>
    </lineage>
</organism>
<evidence type="ECO:0000256" key="9">
    <source>
        <dbReference type="HAMAP-Rule" id="MF_00135"/>
    </source>
</evidence>
<evidence type="ECO:0000256" key="4">
    <source>
        <dbReference type="ARBA" id="ARBA00022272"/>
    </source>
</evidence>
<reference evidence="11 12" key="1">
    <citation type="submission" date="2020-08" db="EMBL/GenBank/DDBJ databases">
        <title>Genomic Encyclopedia of Type Strains, Phase IV (KMG-IV): sequencing the most valuable type-strain genomes for metagenomic binning, comparative biology and taxonomic classification.</title>
        <authorList>
            <person name="Goeker M."/>
        </authorList>
    </citation>
    <scope>NUCLEOTIDE SEQUENCE [LARGE SCALE GENOMIC DNA]</scope>
    <source>
        <strain evidence="11 12">DSM 23562</strain>
    </source>
</reference>
<dbReference type="Gene3D" id="3.20.20.70">
    <property type="entry name" value="Aldolase class I"/>
    <property type="match status" value="1"/>
</dbReference>
<dbReference type="InterPro" id="IPR013785">
    <property type="entry name" value="Aldolase_TIM"/>
</dbReference>
<evidence type="ECO:0000313" key="11">
    <source>
        <dbReference type="EMBL" id="MBB6048932.1"/>
    </source>
</evidence>
<proteinExistence type="inferred from homology"/>
<dbReference type="InterPro" id="IPR011060">
    <property type="entry name" value="RibuloseP-bd_barrel"/>
</dbReference>
<evidence type="ECO:0000259" key="10">
    <source>
        <dbReference type="Pfam" id="PF00697"/>
    </source>
</evidence>
<evidence type="ECO:0000256" key="1">
    <source>
        <dbReference type="ARBA" id="ARBA00001164"/>
    </source>
</evidence>
<dbReference type="CDD" id="cd00405">
    <property type="entry name" value="PRAI"/>
    <property type="match status" value="1"/>
</dbReference>